<evidence type="ECO:0000313" key="2">
    <source>
        <dbReference type="EMBL" id="OCK73476.1"/>
    </source>
</evidence>
<dbReference type="AlphaFoldDB" id="A0A8E2DXE5"/>
<gene>
    <name evidence="2" type="ORF">K432DRAFT_410664</name>
</gene>
<protein>
    <submittedName>
        <fullName evidence="2">Uncharacterized protein</fullName>
    </submittedName>
</protein>
<accession>A0A8E2DXE5</accession>
<name>A0A8E2DXE5_9PEZI</name>
<reference evidence="2 3" key="1">
    <citation type="journal article" date="2016" name="Nat. Commun.">
        <title>Ectomycorrhizal ecology is imprinted in the genome of the dominant symbiotic fungus Cenococcum geophilum.</title>
        <authorList>
            <consortium name="DOE Joint Genome Institute"/>
            <person name="Peter M."/>
            <person name="Kohler A."/>
            <person name="Ohm R.A."/>
            <person name="Kuo A."/>
            <person name="Krutzmann J."/>
            <person name="Morin E."/>
            <person name="Arend M."/>
            <person name="Barry K.W."/>
            <person name="Binder M."/>
            <person name="Choi C."/>
            <person name="Clum A."/>
            <person name="Copeland A."/>
            <person name="Grisel N."/>
            <person name="Haridas S."/>
            <person name="Kipfer T."/>
            <person name="LaButti K."/>
            <person name="Lindquist E."/>
            <person name="Lipzen A."/>
            <person name="Maire R."/>
            <person name="Meier B."/>
            <person name="Mihaltcheva S."/>
            <person name="Molinier V."/>
            <person name="Murat C."/>
            <person name="Poggeler S."/>
            <person name="Quandt C.A."/>
            <person name="Sperisen C."/>
            <person name="Tritt A."/>
            <person name="Tisserant E."/>
            <person name="Crous P.W."/>
            <person name="Henrissat B."/>
            <person name="Nehls U."/>
            <person name="Egli S."/>
            <person name="Spatafora J.W."/>
            <person name="Grigoriev I.V."/>
            <person name="Martin F.M."/>
        </authorList>
    </citation>
    <scope>NUCLEOTIDE SEQUENCE [LARGE SCALE GENOMIC DNA]</scope>
    <source>
        <strain evidence="2 3">CBS 459.81</strain>
    </source>
</reference>
<organism evidence="2 3">
    <name type="scientific">Lepidopterella palustris CBS 459.81</name>
    <dbReference type="NCBI Taxonomy" id="1314670"/>
    <lineage>
        <taxon>Eukaryota</taxon>
        <taxon>Fungi</taxon>
        <taxon>Dikarya</taxon>
        <taxon>Ascomycota</taxon>
        <taxon>Pezizomycotina</taxon>
        <taxon>Dothideomycetes</taxon>
        <taxon>Pleosporomycetidae</taxon>
        <taxon>Mytilinidiales</taxon>
        <taxon>Argynnaceae</taxon>
        <taxon>Lepidopterella</taxon>
    </lineage>
</organism>
<evidence type="ECO:0000313" key="3">
    <source>
        <dbReference type="Proteomes" id="UP000250266"/>
    </source>
</evidence>
<evidence type="ECO:0000256" key="1">
    <source>
        <dbReference type="SAM" id="MobiDB-lite"/>
    </source>
</evidence>
<dbReference type="EMBL" id="KV745762">
    <property type="protein sequence ID" value="OCK73476.1"/>
    <property type="molecule type" value="Genomic_DNA"/>
</dbReference>
<dbReference type="Proteomes" id="UP000250266">
    <property type="component" value="Unassembled WGS sequence"/>
</dbReference>
<proteinExistence type="predicted"/>
<feature type="compositionally biased region" description="Basic and acidic residues" evidence="1">
    <location>
        <begin position="86"/>
        <end position="109"/>
    </location>
</feature>
<keyword evidence="3" id="KW-1185">Reference proteome</keyword>
<feature type="region of interest" description="Disordered" evidence="1">
    <location>
        <begin position="84"/>
        <end position="109"/>
    </location>
</feature>
<sequence length="141" mass="16362">MLDRNTQGIRIIFSSWREEITVDLAERIVLIYSLGHQNTDANLSLGQLKHNDLVKARFLEEVYRRTGFDMYLASTERKVRSAAQYSRRDDRWVDGSDDRSPEPEGSDHFIKSKLTDLTNSNALPPLKGKNCFWMSVQMKRP</sequence>